<gene>
    <name evidence="2" type="ORF">ARMOST_21194</name>
</gene>
<evidence type="ECO:0000313" key="2">
    <source>
        <dbReference type="EMBL" id="SJL17637.1"/>
    </source>
</evidence>
<keyword evidence="3" id="KW-1185">Reference proteome</keyword>
<feature type="region of interest" description="Disordered" evidence="1">
    <location>
        <begin position="39"/>
        <end position="64"/>
    </location>
</feature>
<proteinExistence type="predicted"/>
<reference evidence="3" key="1">
    <citation type="journal article" date="2017" name="Nat. Ecol. Evol.">
        <title>Genome expansion and lineage-specific genetic innovations in the forest pathogenic fungi Armillaria.</title>
        <authorList>
            <person name="Sipos G."/>
            <person name="Prasanna A.N."/>
            <person name="Walter M.C."/>
            <person name="O'Connor E."/>
            <person name="Balint B."/>
            <person name="Krizsan K."/>
            <person name="Kiss B."/>
            <person name="Hess J."/>
            <person name="Varga T."/>
            <person name="Slot J."/>
            <person name="Riley R."/>
            <person name="Boka B."/>
            <person name="Rigling D."/>
            <person name="Barry K."/>
            <person name="Lee J."/>
            <person name="Mihaltcheva S."/>
            <person name="LaButti K."/>
            <person name="Lipzen A."/>
            <person name="Waldron R."/>
            <person name="Moloney N.M."/>
            <person name="Sperisen C."/>
            <person name="Kredics L."/>
            <person name="Vagvoelgyi C."/>
            <person name="Patrignani A."/>
            <person name="Fitzpatrick D."/>
            <person name="Nagy I."/>
            <person name="Doyle S."/>
            <person name="Anderson J.B."/>
            <person name="Grigoriev I.V."/>
            <person name="Gueldener U."/>
            <person name="Muensterkoetter M."/>
            <person name="Nagy L.G."/>
        </authorList>
    </citation>
    <scope>NUCLEOTIDE SEQUENCE [LARGE SCALE GENOMIC DNA]</scope>
    <source>
        <strain evidence="3">C18/9</strain>
    </source>
</reference>
<evidence type="ECO:0000313" key="3">
    <source>
        <dbReference type="Proteomes" id="UP000219338"/>
    </source>
</evidence>
<evidence type="ECO:0000256" key="1">
    <source>
        <dbReference type="SAM" id="MobiDB-lite"/>
    </source>
</evidence>
<dbReference type="Proteomes" id="UP000219338">
    <property type="component" value="Unassembled WGS sequence"/>
</dbReference>
<protein>
    <submittedName>
        <fullName evidence="2">Uncharacterized protein</fullName>
    </submittedName>
</protein>
<name>A0A284S9F1_ARMOS</name>
<dbReference type="OrthoDB" id="2935798at2759"/>
<dbReference type="AlphaFoldDB" id="A0A284S9F1"/>
<organism evidence="2 3">
    <name type="scientific">Armillaria ostoyae</name>
    <name type="common">Armillaria root rot fungus</name>
    <dbReference type="NCBI Taxonomy" id="47428"/>
    <lineage>
        <taxon>Eukaryota</taxon>
        <taxon>Fungi</taxon>
        <taxon>Dikarya</taxon>
        <taxon>Basidiomycota</taxon>
        <taxon>Agaricomycotina</taxon>
        <taxon>Agaricomycetes</taxon>
        <taxon>Agaricomycetidae</taxon>
        <taxon>Agaricales</taxon>
        <taxon>Marasmiineae</taxon>
        <taxon>Physalacriaceae</taxon>
        <taxon>Armillaria</taxon>
    </lineage>
</organism>
<dbReference type="EMBL" id="FUEG01000046">
    <property type="protein sequence ID" value="SJL17637.1"/>
    <property type="molecule type" value="Genomic_DNA"/>
</dbReference>
<accession>A0A284S9F1</accession>
<sequence length="233" mass="26909">MAPPKKYLTLEAKQQSIRDKSKHYYERHKHEIHHHRAAYYDARHGKKSRCSESHSGARKRSHVKRVGKTNALQIQTISRATVHYPKSTKVKLVSPPPPPPPPLPADVFPKLSDEAKVLRNDFDYFIGGMSLTSFIKHLLKKYFRSDSKRQGQIAVFVEPLDELYRFQKSYGCIIAQSLRIEGPSARHLALEQEGQSIGRAVEWVEDIWRCAIDGLGNLRLAYNRKLMAWQRRV</sequence>